<sequence>MGGSVVKLRKRTQRNVGAVDTEAHVISVVDGKGDGRGDVNTVTPNLVKLPTLPRKIPSYLKKWDPTLCKPSGPPAARIERSKTDEVLLHDTTETQERREFGDAHTLVTISEDNSVGEHHTVKRLNSILRLASDTHGRDASLQNRLWRAYTSGKASDPGIVHRLPDRAWDILWNSQSLETPDDCDRRPYLEQLCRDMELVGKNTTIAQRIEYLENVFLSGKEEQALKGWEEDRRVGLNGVPQDYKPEHLEIGAKLHALAGNVDRSRFIMEELFTLYPNWNASVMMTVFRAHTSSGTREHHEFAQQIYVTMKERKGETLSIEDYDAWFVGFLEARDLSYAKRVLRDMIKEGFLDPSGTIERVEQVLKRLNMLYRLGTDISKMTSIALDAISVLPPAYHGRLFGDWMKSAVVEKAPEAAAQIMESMFKRGYKPETFHFNMLLKALLRTKEQPKIMKAENIGWRMIGRVRKVHQQKLKSDTAAEVIDARSSRTDNVDAGGARTVPPANQATFALIMQHHAERLQWEHVDYLVRKLKQTAVPPNDAIMNVLIDNKCRQGAYSEACGIYKTLTNPQEGSTGIFPNGTTFRHLWKTLRLALGDPFTRNDPNLPTPRELLKEMVTWWTLCRSRYDAKRFRQGLAAADSGAITALIMHCFSYTQDPAGSLIALHILRQNFDIFPTDNVAEILQQQLVWEDIARESESVRAQYFHSRYNKRNRQQITKVFDLLLQRRLERMGLQDDEYDKFTDEQIGDVGLNLLSEFVRVVLKRNYPPEVVEAMLEAAKCAVGVPELSTGDMDAFEVA</sequence>
<organism evidence="2 3">
    <name type="scientific">Decorospora gaudefroyi</name>
    <dbReference type="NCBI Taxonomy" id="184978"/>
    <lineage>
        <taxon>Eukaryota</taxon>
        <taxon>Fungi</taxon>
        <taxon>Dikarya</taxon>
        <taxon>Ascomycota</taxon>
        <taxon>Pezizomycotina</taxon>
        <taxon>Dothideomycetes</taxon>
        <taxon>Pleosporomycetidae</taxon>
        <taxon>Pleosporales</taxon>
        <taxon>Pleosporineae</taxon>
        <taxon>Pleosporaceae</taxon>
        <taxon>Decorospora</taxon>
    </lineage>
</organism>
<dbReference type="Proteomes" id="UP000800040">
    <property type="component" value="Unassembled WGS sequence"/>
</dbReference>
<keyword evidence="3" id="KW-1185">Reference proteome</keyword>
<evidence type="ECO:0000313" key="3">
    <source>
        <dbReference type="Proteomes" id="UP000800040"/>
    </source>
</evidence>
<dbReference type="InterPro" id="IPR011990">
    <property type="entry name" value="TPR-like_helical_dom_sf"/>
</dbReference>
<gene>
    <name evidence="2" type="ORF">BDW02DRAFT_578802</name>
</gene>
<protein>
    <recommendedName>
        <fullName evidence="4">Pentatricopeptide repeat protein</fullName>
    </recommendedName>
</protein>
<proteinExistence type="predicted"/>
<dbReference type="Gene3D" id="1.25.40.10">
    <property type="entry name" value="Tetratricopeptide repeat domain"/>
    <property type="match status" value="1"/>
</dbReference>
<keyword evidence="1" id="KW-0677">Repeat</keyword>
<evidence type="ECO:0000313" key="2">
    <source>
        <dbReference type="EMBL" id="KAF1835455.1"/>
    </source>
</evidence>
<evidence type="ECO:0008006" key="4">
    <source>
        <dbReference type="Google" id="ProtNLM"/>
    </source>
</evidence>
<dbReference type="InterPro" id="IPR051222">
    <property type="entry name" value="PPR/CCM1_RNA-binding"/>
</dbReference>
<name>A0A6A5KBW1_9PLEO</name>
<reference evidence="2" key="1">
    <citation type="submission" date="2020-01" db="EMBL/GenBank/DDBJ databases">
        <authorList>
            <consortium name="DOE Joint Genome Institute"/>
            <person name="Haridas S."/>
            <person name="Albert R."/>
            <person name="Binder M."/>
            <person name="Bloem J."/>
            <person name="Labutti K."/>
            <person name="Salamov A."/>
            <person name="Andreopoulos B."/>
            <person name="Baker S.E."/>
            <person name="Barry K."/>
            <person name="Bills G."/>
            <person name="Bluhm B.H."/>
            <person name="Cannon C."/>
            <person name="Castanera R."/>
            <person name="Culley D.E."/>
            <person name="Daum C."/>
            <person name="Ezra D."/>
            <person name="Gonzalez J.B."/>
            <person name="Henrissat B."/>
            <person name="Kuo A."/>
            <person name="Liang C."/>
            <person name="Lipzen A."/>
            <person name="Lutzoni F."/>
            <person name="Magnuson J."/>
            <person name="Mondo S."/>
            <person name="Nolan M."/>
            <person name="Ohm R."/>
            <person name="Pangilinan J."/>
            <person name="Park H.-J."/>
            <person name="Ramirez L."/>
            <person name="Alfaro M."/>
            <person name="Sun H."/>
            <person name="Tritt A."/>
            <person name="Yoshinaga Y."/>
            <person name="Zwiers L.-H."/>
            <person name="Turgeon B.G."/>
            <person name="Goodwin S.B."/>
            <person name="Spatafora J.W."/>
            <person name="Crous P.W."/>
            <person name="Grigoriev I.V."/>
        </authorList>
    </citation>
    <scope>NUCLEOTIDE SEQUENCE</scope>
    <source>
        <strain evidence="2">P77</strain>
    </source>
</reference>
<dbReference type="PANTHER" id="PTHR47942">
    <property type="entry name" value="TETRATRICOPEPTIDE REPEAT (TPR)-LIKE SUPERFAMILY PROTEIN-RELATED"/>
    <property type="match status" value="1"/>
</dbReference>
<evidence type="ECO:0000256" key="1">
    <source>
        <dbReference type="ARBA" id="ARBA00022737"/>
    </source>
</evidence>
<dbReference type="EMBL" id="ML975287">
    <property type="protein sequence ID" value="KAF1835455.1"/>
    <property type="molecule type" value="Genomic_DNA"/>
</dbReference>
<dbReference type="PANTHER" id="PTHR47942:SF63">
    <property type="entry name" value="PENTATRICOPEPTIDE REPEAT-CONTAINING PROTEIN"/>
    <property type="match status" value="1"/>
</dbReference>
<accession>A0A6A5KBW1</accession>
<dbReference type="AlphaFoldDB" id="A0A6A5KBW1"/>
<dbReference type="OrthoDB" id="185373at2759"/>